<evidence type="ECO:0000313" key="6">
    <source>
        <dbReference type="EMBL" id="KAG2279131.1"/>
    </source>
</evidence>
<dbReference type="InterPro" id="IPR035246">
    <property type="entry name" value="Spermidine_synt_N"/>
</dbReference>
<organism evidence="6 7">
    <name type="scientific">Brassica carinata</name>
    <name type="common">Ethiopian mustard</name>
    <name type="synonym">Abyssinian cabbage</name>
    <dbReference type="NCBI Taxonomy" id="52824"/>
    <lineage>
        <taxon>Eukaryota</taxon>
        <taxon>Viridiplantae</taxon>
        <taxon>Streptophyta</taxon>
        <taxon>Embryophyta</taxon>
        <taxon>Tracheophyta</taxon>
        <taxon>Spermatophyta</taxon>
        <taxon>Magnoliopsida</taxon>
        <taxon>eudicotyledons</taxon>
        <taxon>Gunneridae</taxon>
        <taxon>Pentapetalae</taxon>
        <taxon>rosids</taxon>
        <taxon>malvids</taxon>
        <taxon>Brassicales</taxon>
        <taxon>Brassicaceae</taxon>
        <taxon>Brassiceae</taxon>
        <taxon>Brassica</taxon>
    </lineage>
</organism>
<dbReference type="OrthoDB" id="38125at2759"/>
<dbReference type="GO" id="GO:0006596">
    <property type="term" value="P:polyamine biosynthetic process"/>
    <property type="evidence" value="ECO:0007669"/>
    <property type="project" value="UniProtKB-UniRule"/>
</dbReference>
<accession>A0A8X7QZS7</accession>
<evidence type="ECO:0000256" key="3">
    <source>
        <dbReference type="ARBA" id="ARBA00023115"/>
    </source>
</evidence>
<comment type="similarity">
    <text evidence="1">Belongs to the spermidine/spermine synthase family.</text>
</comment>
<dbReference type="InterPro" id="IPR030374">
    <property type="entry name" value="PABS"/>
</dbReference>
<reference evidence="6 7" key="1">
    <citation type="submission" date="2020-02" db="EMBL/GenBank/DDBJ databases">
        <authorList>
            <person name="Ma Q."/>
            <person name="Huang Y."/>
            <person name="Song X."/>
            <person name="Pei D."/>
        </authorList>
    </citation>
    <scope>NUCLEOTIDE SEQUENCE [LARGE SCALE GENOMIC DNA]</scope>
    <source>
        <strain evidence="6">Sxm20200214</strain>
        <tissue evidence="6">Leaf</tissue>
    </source>
</reference>
<sequence length="196" mass="22419">MPLAYGSDPKIWCMPPNLLDMGEVVEIMFGNAFPEIHKDTTAIQTLHSNQQEGHWSEETIDDDLKWSFALNSVLHEGTIEYQEMALLDTKRFRKIHFRVLVIDGKMQSAEKDEFIYHECLIHPALPTVFIMGGGEGSASREILKHKTIEKVVMCDIDQEVVDFCRRFLTVKSVSLKATAFCNKKLELVIKDAKQFT</sequence>
<evidence type="ECO:0000256" key="2">
    <source>
        <dbReference type="ARBA" id="ARBA00022679"/>
    </source>
</evidence>
<dbReference type="SUPFAM" id="SSF53335">
    <property type="entry name" value="S-adenosyl-L-methionine-dependent methyltransferases"/>
    <property type="match status" value="1"/>
</dbReference>
<dbReference type="Proteomes" id="UP000886595">
    <property type="component" value="Unassembled WGS sequence"/>
</dbReference>
<dbReference type="GO" id="GO:0010487">
    <property type="term" value="F:thermospermine synthase activity"/>
    <property type="evidence" value="ECO:0007669"/>
    <property type="project" value="TreeGrafter"/>
</dbReference>
<evidence type="ECO:0000313" key="7">
    <source>
        <dbReference type="Proteomes" id="UP000886595"/>
    </source>
</evidence>
<dbReference type="PROSITE" id="PS51006">
    <property type="entry name" value="PABS_2"/>
    <property type="match status" value="1"/>
</dbReference>
<dbReference type="EMBL" id="JAAMPC010000012">
    <property type="protein sequence ID" value="KAG2279131.1"/>
    <property type="molecule type" value="Genomic_DNA"/>
</dbReference>
<keyword evidence="7" id="KW-1185">Reference proteome</keyword>
<comment type="caution">
    <text evidence="6">The sequence shown here is derived from an EMBL/GenBank/DDBJ whole genome shotgun (WGS) entry which is preliminary data.</text>
</comment>
<protein>
    <recommendedName>
        <fullName evidence="5">PABS domain-containing protein</fullName>
    </recommendedName>
</protein>
<dbReference type="AlphaFoldDB" id="A0A8X7QZS7"/>
<dbReference type="Gene3D" id="3.40.50.150">
    <property type="entry name" value="Vaccinia Virus protein VP39"/>
    <property type="match status" value="1"/>
</dbReference>
<name>A0A8X7QZS7_BRACI</name>
<dbReference type="Pfam" id="PF17284">
    <property type="entry name" value="Spermine_synt_N"/>
    <property type="match status" value="1"/>
</dbReference>
<comment type="caution">
    <text evidence="4">Lacks conserved residue(s) required for the propagation of feature annotation.</text>
</comment>
<feature type="domain" description="PABS" evidence="5">
    <location>
        <begin position="53"/>
        <end position="196"/>
    </location>
</feature>
<keyword evidence="2 4" id="KW-0808">Transferase</keyword>
<keyword evidence="3 4" id="KW-0620">Polyamine biosynthesis</keyword>
<evidence type="ECO:0000256" key="1">
    <source>
        <dbReference type="ARBA" id="ARBA00007867"/>
    </source>
</evidence>
<dbReference type="InterPro" id="IPR037163">
    <property type="entry name" value="Spermidine_synt_N_sf"/>
</dbReference>
<dbReference type="InterPro" id="IPR029063">
    <property type="entry name" value="SAM-dependent_MTases_sf"/>
</dbReference>
<evidence type="ECO:0000256" key="4">
    <source>
        <dbReference type="PROSITE-ProRule" id="PRU00354"/>
    </source>
</evidence>
<gene>
    <name evidence="6" type="ORF">Bca52824_061686</name>
</gene>
<dbReference type="PANTHER" id="PTHR43317:SF1">
    <property type="entry name" value="THERMOSPERMINE SYNTHASE ACAULIS5"/>
    <property type="match status" value="1"/>
</dbReference>
<dbReference type="Pfam" id="PF01564">
    <property type="entry name" value="Spermine_synth"/>
    <property type="match status" value="1"/>
</dbReference>
<dbReference type="Gene3D" id="2.30.140.10">
    <property type="entry name" value="Spermidine synthase, tetramerisation domain"/>
    <property type="match status" value="1"/>
</dbReference>
<evidence type="ECO:0000259" key="5">
    <source>
        <dbReference type="PROSITE" id="PS51006"/>
    </source>
</evidence>
<dbReference type="PANTHER" id="PTHR43317">
    <property type="entry name" value="THERMOSPERMINE SYNTHASE ACAULIS5"/>
    <property type="match status" value="1"/>
</dbReference>
<proteinExistence type="inferred from homology"/>